<dbReference type="Gene3D" id="3.40.1110.10">
    <property type="entry name" value="Calcium-transporting ATPase, cytoplasmic domain N"/>
    <property type="match status" value="1"/>
</dbReference>
<dbReference type="InterPro" id="IPR023214">
    <property type="entry name" value="HAD_sf"/>
</dbReference>
<dbReference type="PROSITE" id="PS00154">
    <property type="entry name" value="ATPASE_E1_E2"/>
    <property type="match status" value="1"/>
</dbReference>
<keyword evidence="6 15" id="KW-0812">Transmembrane</keyword>
<dbReference type="GO" id="GO:0016887">
    <property type="term" value="F:ATP hydrolysis activity"/>
    <property type="evidence" value="ECO:0007669"/>
    <property type="project" value="InterPro"/>
</dbReference>
<dbReference type="EMBL" id="CP036291">
    <property type="protein sequence ID" value="QDU91030.1"/>
    <property type="molecule type" value="Genomic_DNA"/>
</dbReference>
<dbReference type="Proteomes" id="UP000317429">
    <property type="component" value="Chromosome"/>
</dbReference>
<keyword evidence="4 15" id="KW-1003">Cell membrane</keyword>
<evidence type="ECO:0000313" key="17">
    <source>
        <dbReference type="EMBL" id="QDU91030.1"/>
    </source>
</evidence>
<evidence type="ECO:0000256" key="10">
    <source>
        <dbReference type="ARBA" id="ARBA00022842"/>
    </source>
</evidence>
<dbReference type="CDD" id="cd00371">
    <property type="entry name" value="HMA"/>
    <property type="match status" value="1"/>
</dbReference>
<feature type="transmembrane region" description="Helical" evidence="15">
    <location>
        <begin position="282"/>
        <end position="300"/>
    </location>
</feature>
<proteinExistence type="inferred from homology"/>
<name>A0A518DHS5_9BACT</name>
<dbReference type="GO" id="GO:0043682">
    <property type="term" value="F:P-type divalent copper transporter activity"/>
    <property type="evidence" value="ECO:0007669"/>
    <property type="project" value="TreeGrafter"/>
</dbReference>
<dbReference type="Pfam" id="PF12156">
    <property type="entry name" value="ATPase-cat_bd"/>
    <property type="match status" value="1"/>
</dbReference>
<dbReference type="GO" id="GO:0005886">
    <property type="term" value="C:plasma membrane"/>
    <property type="evidence" value="ECO:0007669"/>
    <property type="project" value="UniProtKB-SubCell"/>
</dbReference>
<protein>
    <submittedName>
        <fullName evidence="17">Copper-exporting P-type ATPase A</fullName>
    </submittedName>
</protein>
<evidence type="ECO:0000256" key="9">
    <source>
        <dbReference type="ARBA" id="ARBA00022840"/>
    </source>
</evidence>
<dbReference type="Pfam" id="PF00122">
    <property type="entry name" value="E1-E2_ATPase"/>
    <property type="match status" value="1"/>
</dbReference>
<evidence type="ECO:0000256" key="6">
    <source>
        <dbReference type="ARBA" id="ARBA00022692"/>
    </source>
</evidence>
<keyword evidence="7 15" id="KW-0479">Metal-binding</keyword>
<evidence type="ECO:0000256" key="7">
    <source>
        <dbReference type="ARBA" id="ARBA00022723"/>
    </source>
</evidence>
<feature type="transmembrane region" description="Helical" evidence="15">
    <location>
        <begin position="221"/>
        <end position="242"/>
    </location>
</feature>
<dbReference type="Pfam" id="PF00403">
    <property type="entry name" value="HMA"/>
    <property type="match status" value="1"/>
</dbReference>
<dbReference type="NCBIfam" id="TIGR01511">
    <property type="entry name" value="ATPase-IB1_Cu"/>
    <property type="match status" value="1"/>
</dbReference>
<evidence type="ECO:0000256" key="11">
    <source>
        <dbReference type="ARBA" id="ARBA00022967"/>
    </source>
</evidence>
<dbReference type="PRINTS" id="PR00119">
    <property type="entry name" value="CATATPASE"/>
</dbReference>
<dbReference type="InterPro" id="IPR006121">
    <property type="entry name" value="HMA_dom"/>
</dbReference>
<dbReference type="RefSeq" id="WP_145290690.1">
    <property type="nucleotide sequence ID" value="NZ_CP036291.1"/>
</dbReference>
<dbReference type="GO" id="GO:0005524">
    <property type="term" value="F:ATP binding"/>
    <property type="evidence" value="ECO:0007669"/>
    <property type="project" value="UniProtKB-UniRule"/>
</dbReference>
<dbReference type="OrthoDB" id="211392at2"/>
<dbReference type="InterPro" id="IPR023298">
    <property type="entry name" value="ATPase_P-typ_TM_dom_sf"/>
</dbReference>
<dbReference type="NCBIfam" id="TIGR01494">
    <property type="entry name" value="ATPase_P-type"/>
    <property type="match status" value="1"/>
</dbReference>
<dbReference type="Gene3D" id="3.40.50.1000">
    <property type="entry name" value="HAD superfamily/HAD-like"/>
    <property type="match status" value="1"/>
</dbReference>
<dbReference type="GO" id="GO:0055070">
    <property type="term" value="P:copper ion homeostasis"/>
    <property type="evidence" value="ECO:0007669"/>
    <property type="project" value="TreeGrafter"/>
</dbReference>
<dbReference type="InterPro" id="IPR008250">
    <property type="entry name" value="ATPase_P-typ_transduc_dom_A_sf"/>
</dbReference>
<evidence type="ECO:0000256" key="1">
    <source>
        <dbReference type="ARBA" id="ARBA00004651"/>
    </source>
</evidence>
<dbReference type="InterPro" id="IPR018303">
    <property type="entry name" value="ATPase_P-typ_P_site"/>
</dbReference>
<evidence type="ECO:0000256" key="4">
    <source>
        <dbReference type="ARBA" id="ARBA00022475"/>
    </source>
</evidence>
<feature type="transmembrane region" description="Helical" evidence="15">
    <location>
        <begin position="806"/>
        <end position="823"/>
    </location>
</feature>
<sequence>MSTASLEPEAPPTAPAPVCDHCGLKVPTALFEPDAPQQFCCGGCQMAYETIRGCGLEDYYAMRDRFAQQRHAASGARRRYAAYDSEAFLAKHAVQTPNGLRAIELRLEGVHCAACVWLVERLPRVVPGVVEARLTLGASRARVVWDPQQANLSTIAAALDHLGYAPHPARDASARAVRNAAERRRLVNLAIAGALAGNNMLIAVALYAGVFEGIEPQFVRLFRWLSLAIGWLSLVWPGAVFFRGAWAGWRVRAANLDQPIALALGVGALAGTANVLLDRGEVYFDSLSTLVFLLLVGRFLQARQQRWAEEAVGLLTSMTPDTCRVVRDGLVLDESVEALTPGDAVEVRPGELFPADGRVLSGASAVDQSLLTGETLPTPVAAGDGVCAGAQNIAATLRVRVGAVGEATRVAGLVRMVEAGLAAKPPIVEFADRVAGWFVAAVAVLATLNFICWWGAAGLAPAIDTSVALLIVACPCALGLATPLTMAVAIARGSKQGMLIKSAAVLQRLAGVRPASPGVLLLDKTGTLTRGDLRLEAYSGDAALRRWVAALEAESNHPIAVALQRAFGPVDPANVQAIQDRTERHGFGVSGLAPVGTLLVGSPRYASELGVRMAPEIEAAIELGQERGHTVVVIAVEGAAAGVVWLSDRLHEEAAAGVAWLVDAGWQAQIISGDAQGPVRQAARCMGLPPSAAHGEVSPEEKLARVRAAAAGPGAPAVMMVGDGVNDAAALAAADIGVAVHGGAEASLAAADVYLTEPGVGALVELVQIGRQTMRVARRNLAISLCYNALAVTLAAAGLITPLVAALLMPASSATVLASAVGFQRRPRG</sequence>
<gene>
    <name evidence="17" type="primary">copA</name>
    <name evidence="17" type="ORF">Pla175_44470</name>
</gene>
<feature type="transmembrane region" description="Helical" evidence="15">
    <location>
        <begin position="468"/>
        <end position="491"/>
    </location>
</feature>
<dbReference type="KEGG" id="pnd:Pla175_44470"/>
<dbReference type="InterPro" id="IPR001757">
    <property type="entry name" value="P_typ_ATPase"/>
</dbReference>
<dbReference type="InterPro" id="IPR059000">
    <property type="entry name" value="ATPase_P-type_domA"/>
</dbReference>
<feature type="transmembrane region" description="Helical" evidence="15">
    <location>
        <begin position="781"/>
        <end position="800"/>
    </location>
</feature>
<dbReference type="SUPFAM" id="SSF81653">
    <property type="entry name" value="Calcium ATPase, transduction domain A"/>
    <property type="match status" value="1"/>
</dbReference>
<keyword evidence="12 15" id="KW-1133">Transmembrane helix</keyword>
<evidence type="ECO:0000313" key="18">
    <source>
        <dbReference type="Proteomes" id="UP000317429"/>
    </source>
</evidence>
<dbReference type="Gene3D" id="3.30.70.100">
    <property type="match status" value="1"/>
</dbReference>
<dbReference type="Gene3D" id="2.70.150.10">
    <property type="entry name" value="Calcium-transporting ATPase, cytoplasmic transduction domain A"/>
    <property type="match status" value="1"/>
</dbReference>
<keyword evidence="9 15" id="KW-0067">ATP-binding</keyword>
<keyword evidence="8 15" id="KW-0547">Nucleotide-binding</keyword>
<dbReference type="PANTHER" id="PTHR43520">
    <property type="entry name" value="ATP7, ISOFORM B"/>
    <property type="match status" value="1"/>
</dbReference>
<feature type="domain" description="HMA" evidence="16">
    <location>
        <begin position="101"/>
        <end position="167"/>
    </location>
</feature>
<dbReference type="PANTHER" id="PTHR43520:SF5">
    <property type="entry name" value="CATION-TRANSPORTING P-TYPE ATPASE-RELATED"/>
    <property type="match status" value="1"/>
</dbReference>
<keyword evidence="5" id="KW-0597">Phosphoprotein</keyword>
<keyword evidence="13" id="KW-0406">Ion transport</keyword>
<dbReference type="InterPro" id="IPR036412">
    <property type="entry name" value="HAD-like_sf"/>
</dbReference>
<evidence type="ECO:0000256" key="8">
    <source>
        <dbReference type="ARBA" id="ARBA00022741"/>
    </source>
</evidence>
<dbReference type="AlphaFoldDB" id="A0A518DHS5"/>
<dbReference type="PROSITE" id="PS50846">
    <property type="entry name" value="HMA_2"/>
    <property type="match status" value="1"/>
</dbReference>
<keyword evidence="11" id="KW-1278">Translocase</keyword>
<comment type="similarity">
    <text evidence="2 15">Belongs to the cation transport ATPase (P-type) (TC 3.A.3) family. Type IB subfamily.</text>
</comment>
<dbReference type="SUPFAM" id="SSF81665">
    <property type="entry name" value="Calcium ATPase, transmembrane domain M"/>
    <property type="match status" value="1"/>
</dbReference>
<dbReference type="NCBIfam" id="TIGR01525">
    <property type="entry name" value="ATPase-IB_hvy"/>
    <property type="match status" value="1"/>
</dbReference>
<evidence type="ECO:0000256" key="13">
    <source>
        <dbReference type="ARBA" id="ARBA00023065"/>
    </source>
</evidence>
<evidence type="ECO:0000256" key="2">
    <source>
        <dbReference type="ARBA" id="ARBA00006024"/>
    </source>
</evidence>
<reference evidence="17 18" key="1">
    <citation type="submission" date="2019-02" db="EMBL/GenBank/DDBJ databases">
        <title>Deep-cultivation of Planctomycetes and their phenomic and genomic characterization uncovers novel biology.</title>
        <authorList>
            <person name="Wiegand S."/>
            <person name="Jogler M."/>
            <person name="Boedeker C."/>
            <person name="Pinto D."/>
            <person name="Vollmers J."/>
            <person name="Rivas-Marin E."/>
            <person name="Kohn T."/>
            <person name="Peeters S.H."/>
            <person name="Heuer A."/>
            <person name="Rast P."/>
            <person name="Oberbeckmann S."/>
            <person name="Bunk B."/>
            <person name="Jeske O."/>
            <person name="Meyerdierks A."/>
            <person name="Storesund J.E."/>
            <person name="Kallscheuer N."/>
            <person name="Luecker S."/>
            <person name="Lage O.M."/>
            <person name="Pohl T."/>
            <person name="Merkel B.J."/>
            <person name="Hornburger P."/>
            <person name="Mueller R.-W."/>
            <person name="Bruemmer F."/>
            <person name="Labrenz M."/>
            <person name="Spormann A.M."/>
            <person name="Op den Camp H."/>
            <person name="Overmann J."/>
            <person name="Amann R."/>
            <person name="Jetten M.S.M."/>
            <person name="Mascher T."/>
            <person name="Medema M.H."/>
            <person name="Devos D.P."/>
            <person name="Kaster A.-K."/>
            <person name="Ovreas L."/>
            <person name="Rohde M."/>
            <person name="Galperin M.Y."/>
            <person name="Jogler C."/>
        </authorList>
    </citation>
    <scope>NUCLEOTIDE SEQUENCE [LARGE SCALE GENOMIC DNA]</scope>
    <source>
        <strain evidence="17 18">Pla175</strain>
    </source>
</reference>
<dbReference type="SUPFAM" id="SSF55008">
    <property type="entry name" value="HMA, heavy metal-associated domain"/>
    <property type="match status" value="1"/>
</dbReference>
<accession>A0A518DHS5</accession>
<evidence type="ECO:0000256" key="15">
    <source>
        <dbReference type="RuleBase" id="RU362081"/>
    </source>
</evidence>
<keyword evidence="3" id="KW-0813">Transport</keyword>
<feature type="transmembrane region" description="Helical" evidence="15">
    <location>
        <begin position="254"/>
        <end position="276"/>
    </location>
</feature>
<evidence type="ECO:0000259" key="16">
    <source>
        <dbReference type="PROSITE" id="PS50846"/>
    </source>
</evidence>
<dbReference type="InterPro" id="IPR036163">
    <property type="entry name" value="HMA_dom_sf"/>
</dbReference>
<dbReference type="InterPro" id="IPR027256">
    <property type="entry name" value="P-typ_ATPase_IB"/>
</dbReference>
<dbReference type="InterPro" id="IPR023299">
    <property type="entry name" value="ATPase_P-typ_cyto_dom_N"/>
</dbReference>
<evidence type="ECO:0000256" key="12">
    <source>
        <dbReference type="ARBA" id="ARBA00022989"/>
    </source>
</evidence>
<organism evidence="17 18">
    <name type="scientific">Pirellulimonas nuda</name>
    <dbReference type="NCBI Taxonomy" id="2528009"/>
    <lineage>
        <taxon>Bacteria</taxon>
        <taxon>Pseudomonadati</taxon>
        <taxon>Planctomycetota</taxon>
        <taxon>Planctomycetia</taxon>
        <taxon>Pirellulales</taxon>
        <taxon>Lacipirellulaceae</taxon>
        <taxon>Pirellulimonas</taxon>
    </lineage>
</organism>
<dbReference type="SUPFAM" id="SSF56784">
    <property type="entry name" value="HAD-like"/>
    <property type="match status" value="1"/>
</dbReference>
<dbReference type="SUPFAM" id="SSF81660">
    <property type="entry name" value="Metal cation-transporting ATPase, ATP-binding domain N"/>
    <property type="match status" value="1"/>
</dbReference>
<dbReference type="Pfam" id="PF00702">
    <property type="entry name" value="Hydrolase"/>
    <property type="match status" value="1"/>
</dbReference>
<keyword evidence="18" id="KW-1185">Reference proteome</keyword>
<dbReference type="GO" id="GO:0005507">
    <property type="term" value="F:copper ion binding"/>
    <property type="evidence" value="ECO:0007669"/>
    <property type="project" value="TreeGrafter"/>
</dbReference>
<feature type="transmembrane region" description="Helical" evidence="15">
    <location>
        <begin position="434"/>
        <end position="456"/>
    </location>
</feature>
<feature type="transmembrane region" description="Helical" evidence="15">
    <location>
        <begin position="186"/>
        <end position="209"/>
    </location>
</feature>
<evidence type="ECO:0000256" key="5">
    <source>
        <dbReference type="ARBA" id="ARBA00022553"/>
    </source>
</evidence>
<dbReference type="InterPro" id="IPR021993">
    <property type="entry name" value="ATPase-cat-bd"/>
</dbReference>
<keyword evidence="14 15" id="KW-0472">Membrane</keyword>
<keyword evidence="10" id="KW-0460">Magnesium</keyword>
<comment type="subcellular location">
    <subcellularLocation>
        <location evidence="1">Cell membrane</location>
        <topology evidence="1">Multi-pass membrane protein</topology>
    </subcellularLocation>
</comment>
<evidence type="ECO:0000256" key="3">
    <source>
        <dbReference type="ARBA" id="ARBA00022448"/>
    </source>
</evidence>
<evidence type="ECO:0000256" key="14">
    <source>
        <dbReference type="ARBA" id="ARBA00023136"/>
    </source>
</evidence>